<name>A0A549T8A9_METSR</name>
<protein>
    <submittedName>
        <fullName evidence="1">Uncharacterized protein</fullName>
    </submittedName>
</protein>
<dbReference type="RefSeq" id="WP_142861451.1">
    <property type="nucleotide sequence ID" value="NZ_VJMF01000005.1"/>
</dbReference>
<evidence type="ECO:0000313" key="1">
    <source>
        <dbReference type="EMBL" id="TRL38117.1"/>
    </source>
</evidence>
<dbReference type="AlphaFoldDB" id="A0A549T8A9"/>
<sequence>MRDVLKVQVPKSRIMAMPARERAMFLLLGYAANQVALYTKIAILSTNYNSSDSVENTLSAAQSVMILRTVAGVLHETWSGVITKHFLNSPEGRVYVDAMDNQGKEALDKLKKLFGKSGLLAAIRNDFAFHYPKGEEIEAACQLAAAYPETDADWDWYFARSGWNSFYFLSEIIVMHGVLQSAGCHNFADAQKRLQSDIRTANNEMVTLLQGLIAAMWSKNVANEYEATVVAKLHNAPNLFEFSLPYFFDVPEGDLPPG</sequence>
<proteinExistence type="predicted"/>
<organism evidence="1 2">
    <name type="scientific">Methylosinus sporium</name>
    <dbReference type="NCBI Taxonomy" id="428"/>
    <lineage>
        <taxon>Bacteria</taxon>
        <taxon>Pseudomonadati</taxon>
        <taxon>Pseudomonadota</taxon>
        <taxon>Alphaproteobacteria</taxon>
        <taxon>Hyphomicrobiales</taxon>
        <taxon>Methylocystaceae</taxon>
        <taxon>Methylosinus</taxon>
    </lineage>
</organism>
<dbReference type="EMBL" id="VJMF01000005">
    <property type="protein sequence ID" value="TRL38117.1"/>
    <property type="molecule type" value="Genomic_DNA"/>
</dbReference>
<evidence type="ECO:0000313" key="2">
    <source>
        <dbReference type="Proteomes" id="UP000316781"/>
    </source>
</evidence>
<accession>A0A549T8A9</accession>
<gene>
    <name evidence="1" type="ORF">FM996_01045</name>
</gene>
<reference evidence="1 2" key="1">
    <citation type="submission" date="2019-07" db="EMBL/GenBank/DDBJ databases">
        <title>Ln-dependent methylotrophs.</title>
        <authorList>
            <person name="Tani A."/>
        </authorList>
    </citation>
    <scope>NUCLEOTIDE SEQUENCE [LARGE SCALE GENOMIC DNA]</scope>
    <source>
        <strain evidence="1 2">SM89A</strain>
    </source>
</reference>
<comment type="caution">
    <text evidence="1">The sequence shown here is derived from an EMBL/GenBank/DDBJ whole genome shotgun (WGS) entry which is preliminary data.</text>
</comment>
<dbReference type="Proteomes" id="UP000316781">
    <property type="component" value="Unassembled WGS sequence"/>
</dbReference>